<dbReference type="Gene3D" id="1.20.272.50">
    <property type="entry name" value="Bacteriophage clamp loader A subunit, A' domain"/>
    <property type="match status" value="1"/>
</dbReference>
<evidence type="ECO:0000313" key="2">
    <source>
        <dbReference type="Proteomes" id="UP000013923"/>
    </source>
</evidence>
<dbReference type="InterPro" id="IPR031868">
    <property type="entry name" value="Phage_clamp_gp62"/>
</dbReference>
<dbReference type="Proteomes" id="UP000013923">
    <property type="component" value="Genome"/>
</dbReference>
<name>D1LVZ3_BPPRM</name>
<accession>D1LVZ3</accession>
<organism evidence="1 2">
    <name type="scientific">Prochlorococcus phage P-SSM2</name>
    <dbReference type="NCBI Taxonomy" id="268746"/>
    <lineage>
        <taxon>Viruses</taxon>
        <taxon>Duplodnaviria</taxon>
        <taxon>Heunggongvirae</taxon>
        <taxon>Uroviricota</taxon>
        <taxon>Caudoviricetes</taxon>
        <taxon>Pantevenvirales</taxon>
        <taxon>Kyanoviridae</taxon>
        <taxon>Salacisavirus</taxon>
        <taxon>Salacisavirus pssm2</taxon>
    </lineage>
</organism>
<reference evidence="1 2" key="1">
    <citation type="submission" date="2009-10" db="EMBL/GenBank/DDBJ databases">
        <title>The Genome Sequence of Prochlorococcus phage P-SSM2.</title>
        <authorList>
            <consortium name="The Broad Institute Genome Sequencing Platform"/>
            <person name="Henn M.R."/>
            <person name="Sullivan M.S."/>
            <person name="Osburne M.S."/>
            <person name="Levin J."/>
            <person name="Malboeuf C."/>
            <person name="Casali M."/>
            <person name="Russ C."/>
            <person name="Lennon N."/>
            <person name="Chapman S.B."/>
            <person name="Erlich R."/>
            <person name="Young S.K."/>
            <person name="Koehrsen M."/>
            <person name="Yandava C."/>
            <person name="Zeng Q."/>
            <person name="Alvarado L."/>
            <person name="Anderson S."/>
            <person name="Berlin A."/>
            <person name="Borenstein D."/>
            <person name="Chen Z."/>
            <person name="Engels R."/>
            <person name="Freedman E."/>
            <person name="Gellesch M."/>
            <person name="Goldberg J."/>
            <person name="Green L."/>
            <person name="Griggs A."/>
            <person name="Gujja S."/>
            <person name="Heilman E.R."/>
            <person name="Heiman D."/>
            <person name="Hepburn T."/>
            <person name="Howarth C."/>
            <person name="Jen D."/>
            <person name="Larson L."/>
            <person name="Lewis B."/>
            <person name="Mehta T."/>
            <person name="Park D."/>
            <person name="Pearson M."/>
            <person name="Richards J."/>
            <person name="Rizzolo K."/>
            <person name="Roberts A."/>
            <person name="Ryan E."/>
            <person name="Saif S."/>
            <person name="Shea T."/>
            <person name="Shenoy N."/>
            <person name="Sisk P."/>
            <person name="Stolte C."/>
            <person name="Sykes S."/>
            <person name="Walk T."/>
            <person name="White J."/>
            <person name="Yu Q."/>
            <person name="Coleman M.L."/>
            <person name="Huang K.H."/>
            <person name="Weigele P.R."/>
            <person name="DeFrancesco A.S."/>
            <person name="Kern S.E."/>
            <person name="Thompson L.R."/>
            <person name="Fu R."/>
            <person name="Hombeck B."/>
            <person name="Chisholm S.W."/>
            <person name="Haas B."/>
            <person name="Nusbaum C."/>
            <person name="Birren B."/>
        </authorList>
    </citation>
    <scope>NUCLEOTIDE SEQUENCE [LARGE SCALE GENOMIC DNA]</scope>
    <source>
        <strain evidence="1">P-SSM2</strain>
    </source>
</reference>
<sequence length="126" mass="15194">MELKDWLNSINLTKKNLIDEDPSIEKEYAPYIINRIYSGHLDSVMFANEMNKYSFLSKKIQYDFYLNSLRSKKRFSPWLRKDKIKDLDYVKRYYGYSNEKAQQALKILTKEQLNFIRLKFETGGKQ</sequence>
<organismHost>
    <name type="scientific">Prochlorococcus</name>
    <dbReference type="NCBI Taxonomy" id="1218"/>
</organismHost>
<protein>
    <submittedName>
        <fullName evidence="1">Clamp loader subunit</fullName>
    </submittedName>
</protein>
<evidence type="ECO:0000313" key="1">
    <source>
        <dbReference type="EMBL" id="ACY76052.1"/>
    </source>
</evidence>
<proteinExistence type="predicted"/>
<gene>
    <name evidence="1" type="ORF">PCMG_00176</name>
</gene>
<dbReference type="GO" id="GO:0006260">
    <property type="term" value="P:DNA replication"/>
    <property type="evidence" value="ECO:0007669"/>
    <property type="project" value="InterPro"/>
</dbReference>
<dbReference type="GO" id="GO:0003677">
    <property type="term" value="F:DNA binding"/>
    <property type="evidence" value="ECO:0007669"/>
    <property type="project" value="InterPro"/>
</dbReference>
<dbReference type="Pfam" id="PF16790">
    <property type="entry name" value="Phage_clamp_A"/>
    <property type="match status" value="1"/>
</dbReference>
<dbReference type="EMBL" id="GU071092">
    <property type="protein sequence ID" value="ACY76052.1"/>
    <property type="molecule type" value="Genomic_DNA"/>
</dbReference>